<dbReference type="GO" id="GO:0005524">
    <property type="term" value="F:ATP binding"/>
    <property type="evidence" value="ECO:0007669"/>
    <property type="project" value="UniProtKB-UniRule"/>
</dbReference>
<comment type="subunit">
    <text evidence="15">Heterotrimer of RecB, RecC and RecD. All subunits contribute to DNA-binding. Interacts with RecA.</text>
</comment>
<dbReference type="Gene3D" id="3.40.50.300">
    <property type="entry name" value="P-loop containing nucleotide triphosphate hydrolases"/>
    <property type="match status" value="2"/>
</dbReference>
<feature type="region of interest" description="DNA-binding and helicase activity, interacts with RecC" evidence="15">
    <location>
        <begin position="1"/>
        <end position="889"/>
    </location>
</feature>
<comment type="similarity">
    <text evidence="15">Belongs to the helicase family. UvrD subfamily.</text>
</comment>
<comment type="miscellaneous">
    <text evidence="15">In the RecBCD complex, RecB has a slow 3'-5' helicase, an exonuclease activity and loads RecA onto ssDNA, RecD has a fast 5'-3' helicase activity, while RecC stimulates the ATPase and processivity of the RecB helicase and contributes to recognition of the Chi site.</text>
</comment>
<dbReference type="PROSITE" id="PS51198">
    <property type="entry name" value="UVRD_HELICASE_ATP_BIND"/>
    <property type="match status" value="1"/>
</dbReference>
<dbReference type="Pfam" id="PF13361">
    <property type="entry name" value="UvrD_C"/>
    <property type="match status" value="1"/>
</dbReference>
<dbReference type="GO" id="GO:0016887">
    <property type="term" value="F:ATP hydrolysis activity"/>
    <property type="evidence" value="ECO:0007669"/>
    <property type="project" value="RHEA"/>
</dbReference>
<organism evidence="20 21">
    <name type="scientific">Thermomonas fusca</name>
    <dbReference type="NCBI Taxonomy" id="215690"/>
    <lineage>
        <taxon>Bacteria</taxon>
        <taxon>Pseudomonadati</taxon>
        <taxon>Pseudomonadota</taxon>
        <taxon>Gammaproteobacteria</taxon>
        <taxon>Lysobacterales</taxon>
        <taxon>Lysobacteraceae</taxon>
        <taxon>Thermomonas</taxon>
    </lineage>
</organism>
<dbReference type="NCBIfam" id="TIGR00609">
    <property type="entry name" value="recB"/>
    <property type="match status" value="1"/>
</dbReference>
<dbReference type="Proteomes" id="UP000308508">
    <property type="component" value="Unassembled WGS sequence"/>
</dbReference>
<keyword evidence="6 15" id="KW-0347">Helicase</keyword>
<dbReference type="SUPFAM" id="SSF52980">
    <property type="entry name" value="Restriction endonuclease-like"/>
    <property type="match status" value="1"/>
</dbReference>
<evidence type="ECO:0000256" key="8">
    <source>
        <dbReference type="ARBA" id="ARBA00022840"/>
    </source>
</evidence>
<dbReference type="GO" id="GO:0000287">
    <property type="term" value="F:magnesium ion binding"/>
    <property type="evidence" value="ECO:0007669"/>
    <property type="project" value="UniProtKB-UniRule"/>
</dbReference>
<keyword evidence="8 15" id="KW-0067">ATP-binding</keyword>
<dbReference type="AlphaFoldDB" id="A0A5R9PI12"/>
<comment type="function">
    <text evidence="15">A helicase/nuclease that prepares dsDNA breaks (DSB) for recombinational DNA repair. Binds to DSBs and unwinds DNA via a highly rapid and processive ATP-dependent bidirectional helicase activity. Unwinds dsDNA until it encounters a Chi (crossover hotspot instigator) sequence from the 3' direction. Cuts ssDNA a few nucleotides 3' to the Chi site. The properties and activities of the enzyme are changed at Chi. The Chi-altered holoenzyme produces a long 3'-ssDNA overhang and facilitates RecA-binding to the ssDNA for homologous DNA recombination and repair. Holoenzyme degrades any linearized DNA that is unable to undergo homologous recombination. In the holoenzyme this subunit contributes ATPase, 3'-5' helicase, exonuclease activity and loads RecA onto ssDNA.</text>
</comment>
<dbReference type="EC" id="3.1.11.5" evidence="15"/>
<dbReference type="SUPFAM" id="SSF52540">
    <property type="entry name" value="P-loop containing nucleoside triphosphate hydrolases"/>
    <property type="match status" value="1"/>
</dbReference>
<dbReference type="InterPro" id="IPR011335">
    <property type="entry name" value="Restrct_endonuc-II-like"/>
</dbReference>
<dbReference type="Gene3D" id="1.10.486.10">
    <property type="entry name" value="PCRA, domain 4"/>
    <property type="match status" value="1"/>
</dbReference>
<protein>
    <recommendedName>
        <fullName evidence="15">RecBCD enzyme subunit RecB</fullName>
        <ecNumber evidence="15">3.1.11.5</ecNumber>
        <ecNumber evidence="15">5.6.2.4</ecNumber>
    </recommendedName>
    <alternativeName>
        <fullName evidence="15">DNA 3'-5' helicase subunit RecB</fullName>
    </alternativeName>
    <alternativeName>
        <fullName evidence="15">Exonuclease V subunit RecB</fullName>
        <shortName evidence="15">ExoV subunit RecB</shortName>
    </alternativeName>
    <alternativeName>
        <fullName evidence="15">Helicase/nuclease RecBCD subunit RecB</fullName>
    </alternativeName>
</protein>
<feature type="active site" description="For nuclease activity" evidence="15">
    <location>
        <position position="1102"/>
    </location>
</feature>
<dbReference type="GO" id="GO:0003677">
    <property type="term" value="F:DNA binding"/>
    <property type="evidence" value="ECO:0007669"/>
    <property type="project" value="UniProtKB-UniRule"/>
</dbReference>
<keyword evidence="21" id="KW-1185">Reference proteome</keyword>
<comment type="caution">
    <text evidence="20">The sequence shown here is derived from an EMBL/GenBank/DDBJ whole genome shotgun (WGS) entry which is preliminary data.</text>
</comment>
<name>A0A5R9PI12_9GAMM</name>
<dbReference type="CDD" id="cd22352">
    <property type="entry name" value="RecB_C-like"/>
    <property type="match status" value="1"/>
</dbReference>
<dbReference type="Gene3D" id="3.90.320.10">
    <property type="match status" value="1"/>
</dbReference>
<evidence type="ECO:0000256" key="9">
    <source>
        <dbReference type="ARBA" id="ARBA00022842"/>
    </source>
</evidence>
<gene>
    <name evidence="15 20" type="primary">recB</name>
    <name evidence="20" type="ORF">E5S66_00970</name>
</gene>
<dbReference type="GO" id="GO:0005829">
    <property type="term" value="C:cytosol"/>
    <property type="evidence" value="ECO:0007669"/>
    <property type="project" value="TreeGrafter"/>
</dbReference>
<feature type="domain" description="UvrD-like helicase ATP-binding" evidence="18">
    <location>
        <begin position="1"/>
        <end position="461"/>
    </location>
</feature>
<comment type="catalytic activity">
    <reaction evidence="14 15">
        <text>ATP + H2O = ADP + phosphate + H(+)</text>
        <dbReference type="Rhea" id="RHEA:13065"/>
        <dbReference type="ChEBI" id="CHEBI:15377"/>
        <dbReference type="ChEBI" id="CHEBI:15378"/>
        <dbReference type="ChEBI" id="CHEBI:30616"/>
        <dbReference type="ChEBI" id="CHEBI:43474"/>
        <dbReference type="ChEBI" id="CHEBI:456216"/>
        <dbReference type="EC" id="5.6.2.4"/>
    </reaction>
</comment>
<dbReference type="PROSITE" id="PS51217">
    <property type="entry name" value="UVRD_HELICASE_CTER"/>
    <property type="match status" value="1"/>
</dbReference>
<dbReference type="Gene3D" id="1.10.3170.10">
    <property type="entry name" value="Recbcd, chain B, domain 2"/>
    <property type="match status" value="1"/>
</dbReference>
<dbReference type="InterPro" id="IPR038726">
    <property type="entry name" value="PDDEXK_AddAB-type"/>
</dbReference>
<evidence type="ECO:0000256" key="16">
    <source>
        <dbReference type="PROSITE-ProRule" id="PRU00560"/>
    </source>
</evidence>
<feature type="domain" description="UvrD-like helicase C-terminal" evidence="19">
    <location>
        <begin position="492"/>
        <end position="765"/>
    </location>
</feature>
<dbReference type="InterPro" id="IPR014017">
    <property type="entry name" value="DNA_helicase_UvrD-like_C"/>
</dbReference>
<keyword evidence="5 15" id="KW-0378">Hydrolase</keyword>
<dbReference type="GO" id="GO:0008854">
    <property type="term" value="F:exodeoxyribonuclease V activity"/>
    <property type="evidence" value="ECO:0007669"/>
    <property type="project" value="UniProtKB-EC"/>
</dbReference>
<reference evidence="20 21" key="1">
    <citation type="submission" date="2019-04" db="EMBL/GenBank/DDBJ databases">
        <authorList>
            <person name="Grouzdev D.S."/>
            <person name="Nazina T.N."/>
        </authorList>
    </citation>
    <scope>NUCLEOTIDE SEQUENCE [LARGE SCALE GENOMIC DNA]</scope>
    <source>
        <strain evidence="20 21">SHC 3-19</strain>
    </source>
</reference>
<keyword evidence="1 15" id="KW-0540">Nuclease</keyword>
<keyword evidence="10 15" id="KW-0238">DNA-binding</keyword>
<keyword evidence="11 15" id="KW-0234">DNA repair</keyword>
<feature type="binding site" evidence="15">
    <location>
        <position position="1089"/>
    </location>
    <ligand>
        <name>Mg(2+)</name>
        <dbReference type="ChEBI" id="CHEBI:18420"/>
    </ligand>
</feature>
<evidence type="ECO:0000256" key="3">
    <source>
        <dbReference type="ARBA" id="ARBA00022741"/>
    </source>
</evidence>
<comment type="domain">
    <text evidence="15">The C-terminal domain has nuclease activity and interacts with RecD. It interacts with RecA, facilitating its loading onto ssDNA.</text>
</comment>
<keyword evidence="9 15" id="KW-0460">Magnesium</keyword>
<keyword evidence="3 15" id="KW-0547">Nucleotide-binding</keyword>
<dbReference type="GO" id="GO:0000724">
    <property type="term" value="P:double-strand break repair via homologous recombination"/>
    <property type="evidence" value="ECO:0007669"/>
    <property type="project" value="UniProtKB-UniRule"/>
</dbReference>
<dbReference type="Pfam" id="PF12705">
    <property type="entry name" value="PDDEXK_1"/>
    <property type="match status" value="1"/>
</dbReference>
<keyword evidence="4 15" id="KW-0227">DNA damage</keyword>
<proteinExistence type="inferred from homology"/>
<evidence type="ECO:0000256" key="12">
    <source>
        <dbReference type="ARBA" id="ARBA00023235"/>
    </source>
</evidence>
<dbReference type="GO" id="GO:0009338">
    <property type="term" value="C:exodeoxyribonuclease V complex"/>
    <property type="evidence" value="ECO:0007669"/>
    <property type="project" value="TreeGrafter"/>
</dbReference>
<feature type="region of interest" description="Disordered" evidence="17">
    <location>
        <begin position="923"/>
        <end position="951"/>
    </location>
</feature>
<comment type="domain">
    <text evidence="15">The N-terminal DNA-binding domain is a ssDNA-dependent ATPase and has ATP-dependent 3'-5' helicase function. This domain interacts with RecC.</text>
</comment>
<keyword evidence="2 15" id="KW-0479">Metal-binding</keyword>
<dbReference type="PANTHER" id="PTHR11070">
    <property type="entry name" value="UVRD / RECB / PCRA DNA HELICASE FAMILY MEMBER"/>
    <property type="match status" value="1"/>
</dbReference>
<evidence type="ECO:0000256" key="10">
    <source>
        <dbReference type="ARBA" id="ARBA00023125"/>
    </source>
</evidence>
<evidence type="ECO:0000256" key="2">
    <source>
        <dbReference type="ARBA" id="ARBA00022723"/>
    </source>
</evidence>
<evidence type="ECO:0000256" key="17">
    <source>
        <dbReference type="SAM" id="MobiDB-lite"/>
    </source>
</evidence>
<evidence type="ECO:0000256" key="4">
    <source>
        <dbReference type="ARBA" id="ARBA00022763"/>
    </source>
</evidence>
<comment type="catalytic activity">
    <reaction evidence="15">
        <text>Exonucleolytic cleavage (in the presence of ATP) in either 5'- to 3'- or 3'- to 5'-direction to yield 5'-phosphooligonucleotides.</text>
        <dbReference type="EC" id="3.1.11.5"/>
    </reaction>
</comment>
<dbReference type="RefSeq" id="WP_138346742.1">
    <property type="nucleotide sequence ID" value="NZ_SROY01000001.1"/>
</dbReference>
<dbReference type="InterPro" id="IPR011604">
    <property type="entry name" value="PDDEXK-like_dom_sf"/>
</dbReference>
<dbReference type="EMBL" id="SROY01000001">
    <property type="protein sequence ID" value="TLX22633.1"/>
    <property type="molecule type" value="Genomic_DNA"/>
</dbReference>
<evidence type="ECO:0000256" key="1">
    <source>
        <dbReference type="ARBA" id="ARBA00022722"/>
    </source>
</evidence>
<keyword evidence="12 15" id="KW-0413">Isomerase</keyword>
<evidence type="ECO:0000259" key="18">
    <source>
        <dbReference type="PROSITE" id="PS51198"/>
    </source>
</evidence>
<dbReference type="Pfam" id="PF00580">
    <property type="entry name" value="UvrD-helicase"/>
    <property type="match status" value="1"/>
</dbReference>
<dbReference type="GO" id="GO:0043138">
    <property type="term" value="F:3'-5' DNA helicase activity"/>
    <property type="evidence" value="ECO:0007669"/>
    <property type="project" value="UniProtKB-UniRule"/>
</dbReference>
<evidence type="ECO:0000256" key="6">
    <source>
        <dbReference type="ARBA" id="ARBA00022806"/>
    </source>
</evidence>
<dbReference type="InterPro" id="IPR004586">
    <property type="entry name" value="RecB"/>
</dbReference>
<evidence type="ECO:0000313" key="21">
    <source>
        <dbReference type="Proteomes" id="UP000308508"/>
    </source>
</evidence>
<evidence type="ECO:0000313" key="20">
    <source>
        <dbReference type="EMBL" id="TLX22633.1"/>
    </source>
</evidence>
<dbReference type="EC" id="5.6.2.4" evidence="15"/>
<feature type="binding site" evidence="15">
    <location>
        <position position="965"/>
    </location>
    <ligand>
        <name>Mg(2+)</name>
        <dbReference type="ChEBI" id="CHEBI:18420"/>
    </ligand>
</feature>
<comment type="cofactor">
    <cofactor evidence="15">
        <name>Mg(2+)</name>
        <dbReference type="ChEBI" id="CHEBI:18420"/>
    </cofactor>
    <text evidence="15">Binds 1 Mg(2+) ion per subunit.</text>
</comment>
<dbReference type="InterPro" id="IPR014016">
    <property type="entry name" value="UvrD-like_ATP-bd"/>
</dbReference>
<dbReference type="InterPro" id="IPR027417">
    <property type="entry name" value="P-loop_NTPase"/>
</dbReference>
<evidence type="ECO:0000256" key="14">
    <source>
        <dbReference type="ARBA" id="ARBA00048988"/>
    </source>
</evidence>
<sequence length="1201" mass="130945">MNQPAPDPYLHLPLDGVRLVEASAGTGKTYTLATLVTRLVVERGLRIGQVLAVTFTEAATQELRKRIRERLQLALALVDAAPAEDESAEAALTRALLQHHRAASGESDAALRRRLRQAAVEIDLATIFTIHGFCARVLREHALEAGQGFDAPELLASDAELRKEIAADLWRQHAQTQEGADDLAALWRGGYEELAKDLPALLGGQVLLPPDAPLPADPQSRVQASGQALADGFRAHGDDFLEALRAALANNVLNGQSYKLDWIEALWPAWRNWCDGGEFSAPPDVRIERFAPDTLRGKVNKGKDAQLPASPLCQLIAPYLDALHAHDEYRALRRAALLHRLRGDARARMAARKRERRVQGYDDLIDGVAEALEGPHGDALAARLRAQYAVALVDEFQDTDTRQWRIFERVFGSESSEPALFLIGDPKQAIYGFRGGDVHTYLEAAAIADHAPALAHNFRSRPALLTAIAALYRQAGDAAFVDPRIRFFEVEAGGKRADADYLRNGEPAPALTVWRAPATGGFKKDGKPTCWSAGQARELATRACVTAIHAVLTDARAGNAQLMDREAPRPVQPGDIAVLVRSHREALMIQQALALLGIPAVAAGKQSLFATGEARELHALLLALLHGADDGRLRAALGTVLLGLDALAIDALERDGDAHRRWQLEAQRWRERLRGGGPLALVGDLCAAHGERLLALVDGERRIGNYLQLAELLQEAQRSALGLHGLVDWLGRAIAGADANDEAQLLRLESDARRVQIVTLHKSKGLEYPLVFLPFVGIGSNEKPPGRHCSVHLEGARRLHWKFETLPEADWNSASSAWKAEQRAEDARLLYVGLTRAEHALWIASGDFYCADKTALAKLLGDADALRQAGITFDTAPLPVDLPRLPPASDAAVPPAREAMRTLHNDWWVYSFSQLARAEAGGDTASAATLPAPGGHDEPENADDTAPAEAFDPRFAGNRYGVALHAALEHADFNAWAGWRAGAPAPAEEARVIATALRGEGYGEDALDDGIALTTQLIGHTLAVALPEGTRLCDVPPTERRPEIEFQFALRPTQVDALLQLLHAHGIVRERDRFGARQRLEGLMTGLIDLTYRHAGKWYVLDYKSNRLPGYDDAALQRAMAHSEYDLQALIYTLALHRWLRFRLGAGYDYARDFGGIRYLFCRGLDAGSAASPGIHAQRFTPELVHALDALFGHPARRPAA</sequence>
<evidence type="ECO:0000256" key="13">
    <source>
        <dbReference type="ARBA" id="ARBA00034617"/>
    </source>
</evidence>
<evidence type="ECO:0000259" key="19">
    <source>
        <dbReference type="PROSITE" id="PS51217"/>
    </source>
</evidence>
<dbReference type="InterPro" id="IPR000212">
    <property type="entry name" value="DNA_helicase_UvrD/REP"/>
</dbReference>
<feature type="binding site" evidence="15">
    <location>
        <position position="1102"/>
    </location>
    <ligand>
        <name>Mg(2+)</name>
        <dbReference type="ChEBI" id="CHEBI:18420"/>
    </ligand>
</feature>
<keyword evidence="7 15" id="KW-0269">Exonuclease</keyword>
<evidence type="ECO:0000256" key="11">
    <source>
        <dbReference type="ARBA" id="ARBA00023204"/>
    </source>
</evidence>
<feature type="binding site" evidence="16">
    <location>
        <begin position="22"/>
        <end position="29"/>
    </location>
    <ligand>
        <name>ATP</name>
        <dbReference type="ChEBI" id="CHEBI:30616"/>
    </ligand>
</feature>
<evidence type="ECO:0000256" key="5">
    <source>
        <dbReference type="ARBA" id="ARBA00022801"/>
    </source>
</evidence>
<comment type="catalytic activity">
    <reaction evidence="13 15">
        <text>Couples ATP hydrolysis with the unwinding of duplex DNA by translocating in the 3'-5' direction.</text>
        <dbReference type="EC" id="5.6.2.4"/>
    </reaction>
</comment>
<feature type="region of interest" description="Nuclease activity, interacts with RecD and RecA" evidence="15">
    <location>
        <begin position="906"/>
        <end position="1201"/>
    </location>
</feature>
<accession>A0A5R9PI12</accession>
<evidence type="ECO:0000256" key="15">
    <source>
        <dbReference type="HAMAP-Rule" id="MF_01485"/>
    </source>
</evidence>
<dbReference type="HAMAP" id="MF_01485">
    <property type="entry name" value="RecB"/>
    <property type="match status" value="1"/>
</dbReference>
<dbReference type="PANTHER" id="PTHR11070:SF23">
    <property type="entry name" value="RECBCD ENZYME SUBUNIT RECB"/>
    <property type="match status" value="1"/>
</dbReference>
<dbReference type="STRING" id="1123377.GCA_000423885_00817"/>
<evidence type="ECO:0000256" key="7">
    <source>
        <dbReference type="ARBA" id="ARBA00022839"/>
    </source>
</evidence>